<feature type="region of interest" description="Disordered" evidence="1">
    <location>
        <begin position="211"/>
        <end position="236"/>
    </location>
</feature>
<proteinExistence type="predicted"/>
<dbReference type="EMBL" id="JAWWNJ010000017">
    <property type="protein sequence ID" value="KAK7038351.1"/>
    <property type="molecule type" value="Genomic_DNA"/>
</dbReference>
<dbReference type="Proteomes" id="UP001362999">
    <property type="component" value="Unassembled WGS sequence"/>
</dbReference>
<feature type="compositionally biased region" description="Polar residues" evidence="1">
    <location>
        <begin position="212"/>
        <end position="222"/>
    </location>
</feature>
<accession>A0AAW0CJK1</accession>
<dbReference type="AlphaFoldDB" id="A0AAW0CJK1"/>
<sequence>MSRLLDFVYLDETPSLVKDIFGADFHTGVYGSYAPDESRCTKADHSYFYAPFVMGRVCEETTYRSADRHFKIDGGDDPDSKEYKAFQNQIAQLEAMAVESCYLDIEDNSHIEIRRCTEPLPERREWFTSNDTIIRVNCLDPRIFREREGQLEFLEPSRTADYPLQVGDWVLIQCAIHRYEDAEFWGQRLFRVIAHNIRILSLIVDTACSDDNGPTRSPSIDSQEYGPTRSPSIDSQELVINDATPIGPHHVEIQRSSDDDHPRPKRKAFLMFVFRSPAPYAIACKLNWE</sequence>
<organism evidence="2 3">
    <name type="scientific">Favolaschia claudopus</name>
    <dbReference type="NCBI Taxonomy" id="2862362"/>
    <lineage>
        <taxon>Eukaryota</taxon>
        <taxon>Fungi</taxon>
        <taxon>Dikarya</taxon>
        <taxon>Basidiomycota</taxon>
        <taxon>Agaricomycotina</taxon>
        <taxon>Agaricomycetes</taxon>
        <taxon>Agaricomycetidae</taxon>
        <taxon>Agaricales</taxon>
        <taxon>Marasmiineae</taxon>
        <taxon>Mycenaceae</taxon>
        <taxon>Favolaschia</taxon>
    </lineage>
</organism>
<evidence type="ECO:0000313" key="3">
    <source>
        <dbReference type="Proteomes" id="UP001362999"/>
    </source>
</evidence>
<evidence type="ECO:0000313" key="2">
    <source>
        <dbReference type="EMBL" id="KAK7038351.1"/>
    </source>
</evidence>
<protein>
    <submittedName>
        <fullName evidence="2">Uncharacterized protein</fullName>
    </submittedName>
</protein>
<reference evidence="2 3" key="1">
    <citation type="journal article" date="2024" name="J Genomics">
        <title>Draft genome sequencing and assembly of Favolaschia claudopus CIRM-BRFM 2984 isolated from oak limbs.</title>
        <authorList>
            <person name="Navarro D."/>
            <person name="Drula E."/>
            <person name="Chaduli D."/>
            <person name="Cazenave R."/>
            <person name="Ahrendt S."/>
            <person name="Wang J."/>
            <person name="Lipzen A."/>
            <person name="Daum C."/>
            <person name="Barry K."/>
            <person name="Grigoriev I.V."/>
            <person name="Favel A."/>
            <person name="Rosso M.N."/>
            <person name="Martin F."/>
        </authorList>
    </citation>
    <scope>NUCLEOTIDE SEQUENCE [LARGE SCALE GENOMIC DNA]</scope>
    <source>
        <strain evidence="2 3">CIRM-BRFM 2984</strain>
    </source>
</reference>
<evidence type="ECO:0000256" key="1">
    <source>
        <dbReference type="SAM" id="MobiDB-lite"/>
    </source>
</evidence>
<name>A0AAW0CJK1_9AGAR</name>
<gene>
    <name evidence="2" type="ORF">R3P38DRAFT_3182444</name>
</gene>
<keyword evidence="3" id="KW-1185">Reference proteome</keyword>
<comment type="caution">
    <text evidence="2">The sequence shown here is derived from an EMBL/GenBank/DDBJ whole genome shotgun (WGS) entry which is preliminary data.</text>
</comment>